<dbReference type="Proteomes" id="UP000597444">
    <property type="component" value="Unassembled WGS sequence"/>
</dbReference>
<reference evidence="2" key="1">
    <citation type="submission" date="2020-10" db="EMBL/GenBank/DDBJ databases">
        <title>Taxonomic study of unclassified bacteria belonging to the class Ktedonobacteria.</title>
        <authorList>
            <person name="Yabe S."/>
            <person name="Wang C.M."/>
            <person name="Zheng Y."/>
            <person name="Sakai Y."/>
            <person name="Cavaletti L."/>
            <person name="Monciardini P."/>
            <person name="Donadio S."/>
        </authorList>
    </citation>
    <scope>NUCLEOTIDE SEQUENCE</scope>
    <source>
        <strain evidence="2">ID150040</strain>
    </source>
</reference>
<gene>
    <name evidence="2" type="ORF">KSF_110970</name>
</gene>
<feature type="compositionally biased region" description="Basic and acidic residues" evidence="1">
    <location>
        <begin position="54"/>
        <end position="65"/>
    </location>
</feature>
<protein>
    <submittedName>
        <fullName evidence="2">Uncharacterized protein</fullName>
    </submittedName>
</protein>
<name>A0A8J3N7B8_9CHLR</name>
<dbReference type="RefSeq" id="WP_220211621.1">
    <property type="nucleotide sequence ID" value="NZ_BNJK01000004.1"/>
</dbReference>
<dbReference type="EMBL" id="BNJK01000004">
    <property type="protein sequence ID" value="GHP01050.1"/>
    <property type="molecule type" value="Genomic_DNA"/>
</dbReference>
<comment type="caution">
    <text evidence="2">The sequence shown here is derived from an EMBL/GenBank/DDBJ whole genome shotgun (WGS) entry which is preliminary data.</text>
</comment>
<dbReference type="AlphaFoldDB" id="A0A8J3N7B8"/>
<evidence type="ECO:0000313" key="2">
    <source>
        <dbReference type="EMBL" id="GHP01050.1"/>
    </source>
</evidence>
<sequence length="76" mass="8723">MEEEKKQPAPLSEEEKAEQERKKRAEEHFVEGVLTRGEAAKPQQGKLPPGATHEIVEEKEGEQPKIRRRRFSTTGE</sequence>
<organism evidence="2 3">
    <name type="scientific">Reticulibacter mediterranei</name>
    <dbReference type="NCBI Taxonomy" id="2778369"/>
    <lineage>
        <taxon>Bacteria</taxon>
        <taxon>Bacillati</taxon>
        <taxon>Chloroflexota</taxon>
        <taxon>Ktedonobacteria</taxon>
        <taxon>Ktedonobacterales</taxon>
        <taxon>Reticulibacteraceae</taxon>
        <taxon>Reticulibacter</taxon>
    </lineage>
</organism>
<feature type="compositionally biased region" description="Basic and acidic residues" evidence="1">
    <location>
        <begin position="18"/>
        <end position="30"/>
    </location>
</feature>
<accession>A0A8J3N7B8</accession>
<feature type="region of interest" description="Disordered" evidence="1">
    <location>
        <begin position="1"/>
        <end position="76"/>
    </location>
</feature>
<keyword evidence="3" id="KW-1185">Reference proteome</keyword>
<feature type="compositionally biased region" description="Basic residues" evidence="1">
    <location>
        <begin position="66"/>
        <end position="76"/>
    </location>
</feature>
<evidence type="ECO:0000256" key="1">
    <source>
        <dbReference type="SAM" id="MobiDB-lite"/>
    </source>
</evidence>
<evidence type="ECO:0000313" key="3">
    <source>
        <dbReference type="Proteomes" id="UP000597444"/>
    </source>
</evidence>
<proteinExistence type="predicted"/>